<dbReference type="PROSITE" id="PS51257">
    <property type="entry name" value="PROKAR_LIPOPROTEIN"/>
    <property type="match status" value="1"/>
</dbReference>
<organism evidence="1 2">
    <name type="scientific">Flavobacterium difficile</name>
    <dbReference type="NCBI Taxonomy" id="2709659"/>
    <lineage>
        <taxon>Bacteria</taxon>
        <taxon>Pseudomonadati</taxon>
        <taxon>Bacteroidota</taxon>
        <taxon>Flavobacteriia</taxon>
        <taxon>Flavobacteriales</taxon>
        <taxon>Flavobacteriaceae</taxon>
        <taxon>Flavobacterium</taxon>
    </lineage>
</organism>
<keyword evidence="2" id="KW-1185">Reference proteome</keyword>
<protein>
    <recommendedName>
        <fullName evidence="3">Lipoprotein</fullName>
    </recommendedName>
</protein>
<name>A0ABX0I0Z2_9FLAO</name>
<dbReference type="RefSeq" id="WP_166075898.1">
    <property type="nucleotide sequence ID" value="NZ_JAAJBT010000001.1"/>
</dbReference>
<evidence type="ECO:0000313" key="2">
    <source>
        <dbReference type="Proteomes" id="UP000800984"/>
    </source>
</evidence>
<reference evidence="1 2" key="1">
    <citation type="submission" date="2020-02" db="EMBL/GenBank/DDBJ databases">
        <authorList>
            <person name="Chen W.-M."/>
        </authorList>
    </citation>
    <scope>NUCLEOTIDE SEQUENCE [LARGE SCALE GENOMIC DNA]</scope>
    <source>
        <strain evidence="1 2">KDG-16</strain>
    </source>
</reference>
<dbReference type="Proteomes" id="UP000800984">
    <property type="component" value="Unassembled WGS sequence"/>
</dbReference>
<evidence type="ECO:0000313" key="1">
    <source>
        <dbReference type="EMBL" id="NHM00863.1"/>
    </source>
</evidence>
<evidence type="ECO:0008006" key="3">
    <source>
        <dbReference type="Google" id="ProtNLM"/>
    </source>
</evidence>
<dbReference type="EMBL" id="JAAJBT010000001">
    <property type="protein sequence ID" value="NHM00863.1"/>
    <property type="molecule type" value="Genomic_DNA"/>
</dbReference>
<accession>A0ABX0I0Z2</accession>
<sequence length="305" mass="35103">MKKFSLAILVSFSLISCSISEQILFNEDGSGKLTYSVDMSKMIALSKDLDKSNEMTKELTEDTEKDMDTVFDIKDVLAKRVLDGKPLTPEQIKNMESMKNYTFRMYVNKAKSEMKYTMTTDFKSIAEVGNVGSALSSMKSLSGKKANALDAATPQGNTEVVFLFDGKRFSRSVVEKPYTEEEEIIYEEVSDTAVYEHEMDTLRAEDYEEEDVEMETDENEVEEKMSKEDIEKMNKEFAKIGEMMKKGMEESGFEFQYTFAKKIKKVSLSKSNYKLSEDKKTIFLKYNFETFSKKIKDLNLNIEFE</sequence>
<proteinExistence type="predicted"/>
<gene>
    <name evidence="1" type="ORF">G4D72_01915</name>
</gene>
<comment type="caution">
    <text evidence="1">The sequence shown here is derived from an EMBL/GenBank/DDBJ whole genome shotgun (WGS) entry which is preliminary data.</text>
</comment>